<dbReference type="InterPro" id="IPR003819">
    <property type="entry name" value="TauD/TfdA-like"/>
</dbReference>
<evidence type="ECO:0000256" key="4">
    <source>
        <dbReference type="ARBA" id="ARBA00022964"/>
    </source>
</evidence>
<evidence type="ECO:0000256" key="5">
    <source>
        <dbReference type="ARBA" id="ARBA00023002"/>
    </source>
</evidence>
<evidence type="ECO:0000259" key="8">
    <source>
        <dbReference type="Pfam" id="PF02668"/>
    </source>
</evidence>
<dbReference type="SUPFAM" id="SSF51197">
    <property type="entry name" value="Clavaminate synthase-like"/>
    <property type="match status" value="1"/>
</dbReference>
<gene>
    <name evidence="9" type="ORF">K7472_02665</name>
</gene>
<evidence type="ECO:0000256" key="2">
    <source>
        <dbReference type="ARBA" id="ARBA00005896"/>
    </source>
</evidence>
<dbReference type="InterPro" id="IPR051323">
    <property type="entry name" value="AtsK-like"/>
</dbReference>
<protein>
    <submittedName>
        <fullName evidence="9">TauD/TfdA family dioxygenase</fullName>
    </submittedName>
</protein>
<dbReference type="Gene3D" id="3.60.130.10">
    <property type="entry name" value="Clavaminate synthase-like"/>
    <property type="match status" value="1"/>
</dbReference>
<comment type="caution">
    <text evidence="9">The sequence shown here is derived from an EMBL/GenBank/DDBJ whole genome shotgun (WGS) entry which is preliminary data.</text>
</comment>
<dbReference type="PANTHER" id="PTHR30468:SF5">
    <property type="entry name" value="ALPHA-KETOGLUTARATE-DEPENDENT SULFATE ESTER DIOXYGENASE"/>
    <property type="match status" value="1"/>
</dbReference>
<feature type="domain" description="TauD/TfdA-like" evidence="8">
    <location>
        <begin position="17"/>
        <end position="301"/>
    </location>
</feature>
<evidence type="ECO:0000313" key="9">
    <source>
        <dbReference type="EMBL" id="MBY8883746.1"/>
    </source>
</evidence>
<accession>A0ABS7QKM2</accession>
<dbReference type="PANTHER" id="PTHR30468">
    <property type="entry name" value="ALPHA-KETOGLUTARATE-DEPENDENT SULFONATE DIOXYGENASE"/>
    <property type="match status" value="1"/>
</dbReference>
<feature type="region of interest" description="Disordered" evidence="7">
    <location>
        <begin position="307"/>
        <end position="326"/>
    </location>
</feature>
<sequence length="326" mass="36493">MTTASPTTLHTRPAALDIRPVAGRIGAEIHGIDLREELDDATVAAVWQAVLEHRVVFFRGPDVGHARHVALGVRFGELTRRPGAKHGVHPEGFPQILTVDPKKDVERYGADFEEHFQRKWVSSVAGWHSDLTPAVNPPKASMLRAERTPAFGGDTQWTNMVAAYEGLSRPVRDLVDGLRAEHAFFTAVHLMHSDERDREILRRYCEEPEVAVHPVVRVHPETGEKALFVSPGSTTRVMGLSRLESRRLLDLLFEHMTSAEYTVRFRWEPGSIAFWDNRSTCHFAPTDFAHLDVERVMHRVTLLGDLPKGPDGTESELVAGEPMQAC</sequence>
<evidence type="ECO:0000256" key="6">
    <source>
        <dbReference type="ARBA" id="ARBA00023004"/>
    </source>
</evidence>
<dbReference type="EMBL" id="JAINVZ010000001">
    <property type="protein sequence ID" value="MBY8883746.1"/>
    <property type="molecule type" value="Genomic_DNA"/>
</dbReference>
<comment type="similarity">
    <text evidence="2">Belongs to the TfdA dioxygenase family.</text>
</comment>
<dbReference type="Pfam" id="PF02668">
    <property type="entry name" value="TauD"/>
    <property type="match status" value="1"/>
</dbReference>
<evidence type="ECO:0000256" key="7">
    <source>
        <dbReference type="SAM" id="MobiDB-lite"/>
    </source>
</evidence>
<keyword evidence="3" id="KW-0479">Metal-binding</keyword>
<dbReference type="RefSeq" id="WP_222973481.1">
    <property type="nucleotide sequence ID" value="NZ_JAINVZ010000001.1"/>
</dbReference>
<dbReference type="InterPro" id="IPR042098">
    <property type="entry name" value="TauD-like_sf"/>
</dbReference>
<dbReference type="GO" id="GO:0051213">
    <property type="term" value="F:dioxygenase activity"/>
    <property type="evidence" value="ECO:0007669"/>
    <property type="project" value="UniProtKB-KW"/>
</dbReference>
<keyword evidence="4 9" id="KW-0223">Dioxygenase</keyword>
<comment type="cofactor">
    <cofactor evidence="1">
        <name>Fe(2+)</name>
        <dbReference type="ChEBI" id="CHEBI:29033"/>
    </cofactor>
</comment>
<keyword evidence="6" id="KW-0408">Iron</keyword>
<reference evidence="9 10" key="1">
    <citation type="submission" date="2021-08" db="EMBL/GenBank/DDBJ databases">
        <title>Streptomyces sp. PTM05 isolated from lichen.</title>
        <authorList>
            <person name="Somphong A."/>
            <person name="Phongsopitanun W."/>
            <person name="Tanasupawat S."/>
        </authorList>
    </citation>
    <scope>NUCLEOTIDE SEQUENCE [LARGE SCALE GENOMIC DNA]</scope>
    <source>
        <strain evidence="9 10">Ptm05</strain>
    </source>
</reference>
<name>A0ABS7QKM2_9ACTN</name>
<evidence type="ECO:0000313" key="10">
    <source>
        <dbReference type="Proteomes" id="UP001198565"/>
    </source>
</evidence>
<keyword evidence="10" id="KW-1185">Reference proteome</keyword>
<organism evidence="9 10">
    <name type="scientific">Streptantibioticus parmotrematis</name>
    <dbReference type="NCBI Taxonomy" id="2873249"/>
    <lineage>
        <taxon>Bacteria</taxon>
        <taxon>Bacillati</taxon>
        <taxon>Actinomycetota</taxon>
        <taxon>Actinomycetes</taxon>
        <taxon>Kitasatosporales</taxon>
        <taxon>Streptomycetaceae</taxon>
        <taxon>Streptantibioticus</taxon>
    </lineage>
</organism>
<proteinExistence type="inferred from homology"/>
<dbReference type="Proteomes" id="UP001198565">
    <property type="component" value="Unassembled WGS sequence"/>
</dbReference>
<evidence type="ECO:0000256" key="3">
    <source>
        <dbReference type="ARBA" id="ARBA00022723"/>
    </source>
</evidence>
<evidence type="ECO:0000256" key="1">
    <source>
        <dbReference type="ARBA" id="ARBA00001954"/>
    </source>
</evidence>
<keyword evidence="5" id="KW-0560">Oxidoreductase</keyword>